<dbReference type="GO" id="GO:0006352">
    <property type="term" value="P:DNA-templated transcription initiation"/>
    <property type="evidence" value="ECO:0007669"/>
    <property type="project" value="UniProtKB-UniRule"/>
</dbReference>
<comment type="subunit">
    <text evidence="6">Interacts with RsgI.</text>
</comment>
<feature type="domain" description="RNA polymerase sigma-70 region 2" evidence="7">
    <location>
        <begin position="24"/>
        <end position="94"/>
    </location>
</feature>
<dbReference type="SUPFAM" id="SSF88946">
    <property type="entry name" value="Sigma2 domain of RNA polymerase sigma factors"/>
    <property type="match status" value="1"/>
</dbReference>
<evidence type="ECO:0000313" key="8">
    <source>
        <dbReference type="EMBL" id="SDY78049.1"/>
    </source>
</evidence>
<dbReference type="GO" id="GO:0016987">
    <property type="term" value="F:sigma factor activity"/>
    <property type="evidence" value="ECO:0007669"/>
    <property type="project" value="UniProtKB-UniRule"/>
</dbReference>
<keyword evidence="4 6" id="KW-0238">DNA-binding</keyword>
<feature type="DNA-binding region" description="H-T-H motif" evidence="6">
    <location>
        <begin position="193"/>
        <end position="212"/>
    </location>
</feature>
<comment type="similarity">
    <text evidence="6">Belongs to the sigma-70 factor family. SigI subfamily.</text>
</comment>
<evidence type="ECO:0000313" key="9">
    <source>
        <dbReference type="Proteomes" id="UP000198625"/>
    </source>
</evidence>
<evidence type="ECO:0000256" key="3">
    <source>
        <dbReference type="ARBA" id="ARBA00023082"/>
    </source>
</evidence>
<evidence type="ECO:0000256" key="6">
    <source>
        <dbReference type="HAMAP-Rule" id="MF_02064"/>
    </source>
</evidence>
<keyword evidence="2 6" id="KW-0805">Transcription regulation</keyword>
<dbReference type="Proteomes" id="UP000198625">
    <property type="component" value="Unassembled WGS sequence"/>
</dbReference>
<name>A0A1H3MPM6_9FIRM</name>
<dbReference type="PIRSF" id="PIRSF038953">
    <property type="entry name" value="SigI"/>
    <property type="match status" value="1"/>
</dbReference>
<dbReference type="RefSeq" id="WP_091727763.1">
    <property type="nucleotide sequence ID" value="NZ_FNQE01000007.1"/>
</dbReference>
<dbReference type="NCBIfam" id="TIGR02895">
    <property type="entry name" value="spore_sigI"/>
    <property type="match status" value="1"/>
</dbReference>
<keyword evidence="5 6" id="KW-0804">Transcription</keyword>
<feature type="short sequence motif" description="Polymerase core binding" evidence="6">
    <location>
        <begin position="50"/>
        <end position="63"/>
    </location>
</feature>
<keyword evidence="3 6" id="KW-0731">Sigma factor</keyword>
<reference evidence="8 9" key="1">
    <citation type="submission" date="2016-10" db="EMBL/GenBank/DDBJ databases">
        <authorList>
            <person name="de Groot N.N."/>
        </authorList>
    </citation>
    <scope>NUCLEOTIDE SEQUENCE [LARGE SCALE GENOMIC DNA]</scope>
    <source>
        <strain evidence="8 9">DSM 21650</strain>
    </source>
</reference>
<sequence length="235" mass="28038">MLFNNTLEDRVEEAKTNPEEMNKLIEEYKPFIANAVQKRTGGFLKYGHDDELTIGMLAFKEAIESYNRTKGKFLSFAKHVINLRMIDYYRKTKREGNLVSLEMVSQQDDENIIDIGMIKSVEEHKAKEENEARRFEILQYKEELKGWEIEFNDLVKASPKQEKLRELYKEIARIIIENQKLFDFLLSKKRLPIKEIEDFTKIHRKKIERGRIYIIALIVAMKGDYTYIKEYANWR</sequence>
<dbReference type="AlphaFoldDB" id="A0A1H3MPM6"/>
<dbReference type="InterPro" id="IPR014244">
    <property type="entry name" value="RNA_pol_sigma-I"/>
</dbReference>
<comment type="function">
    <text evidence="6">Sigma factors are initiation factors that promote the attachment of RNA polymerase to specific initiation sites and are then released.</text>
</comment>
<protein>
    <recommendedName>
        <fullName evidence="6">RNA polymerase sigma factor SigI</fullName>
    </recommendedName>
</protein>
<evidence type="ECO:0000256" key="4">
    <source>
        <dbReference type="ARBA" id="ARBA00023125"/>
    </source>
</evidence>
<dbReference type="Gene3D" id="1.10.1740.10">
    <property type="match status" value="1"/>
</dbReference>
<dbReference type="HAMAP" id="MF_02064">
    <property type="entry name" value="Sigma70_SigI"/>
    <property type="match status" value="1"/>
</dbReference>
<dbReference type="InterPro" id="IPR007627">
    <property type="entry name" value="RNA_pol_sigma70_r2"/>
</dbReference>
<dbReference type="GO" id="GO:0003677">
    <property type="term" value="F:DNA binding"/>
    <property type="evidence" value="ECO:0007669"/>
    <property type="project" value="UniProtKB-UniRule"/>
</dbReference>
<dbReference type="STRING" id="415015.SAMN05660462_00886"/>
<dbReference type="OrthoDB" id="3190733at2"/>
<organism evidence="8 9">
    <name type="scientific">Proteiniborus ethanoligenes</name>
    <dbReference type="NCBI Taxonomy" id="415015"/>
    <lineage>
        <taxon>Bacteria</taxon>
        <taxon>Bacillati</taxon>
        <taxon>Bacillota</taxon>
        <taxon>Clostridia</taxon>
        <taxon>Eubacteriales</taxon>
        <taxon>Proteiniborus</taxon>
    </lineage>
</organism>
<accession>A0A1H3MPM6</accession>
<gene>
    <name evidence="6" type="primary">sigI</name>
    <name evidence="8" type="ORF">SAMN05660462_00886</name>
</gene>
<proteinExistence type="inferred from homology"/>
<dbReference type="Pfam" id="PF04542">
    <property type="entry name" value="Sigma70_r2"/>
    <property type="match status" value="1"/>
</dbReference>
<comment type="activity regulation">
    <text evidence="6">Negatively regulated by the anti-sigma-I factor RsgI.</text>
</comment>
<evidence type="ECO:0000256" key="5">
    <source>
        <dbReference type="ARBA" id="ARBA00023163"/>
    </source>
</evidence>
<evidence type="ECO:0000259" key="7">
    <source>
        <dbReference type="Pfam" id="PF04542"/>
    </source>
</evidence>
<evidence type="ECO:0000256" key="2">
    <source>
        <dbReference type="ARBA" id="ARBA00023015"/>
    </source>
</evidence>
<keyword evidence="1 6" id="KW-0963">Cytoplasm</keyword>
<comment type="subcellular location">
    <subcellularLocation>
        <location evidence="6">Cytoplasm</location>
    </subcellularLocation>
</comment>
<dbReference type="InterPro" id="IPR013325">
    <property type="entry name" value="RNA_pol_sigma_r2"/>
</dbReference>
<keyword evidence="6" id="KW-0346">Stress response</keyword>
<dbReference type="GO" id="GO:0005737">
    <property type="term" value="C:cytoplasm"/>
    <property type="evidence" value="ECO:0007669"/>
    <property type="project" value="UniProtKB-SubCell"/>
</dbReference>
<keyword evidence="9" id="KW-1185">Reference proteome</keyword>
<evidence type="ECO:0000256" key="1">
    <source>
        <dbReference type="ARBA" id="ARBA00022490"/>
    </source>
</evidence>
<dbReference type="EMBL" id="FNQE01000007">
    <property type="protein sequence ID" value="SDY78049.1"/>
    <property type="molecule type" value="Genomic_DNA"/>
</dbReference>